<feature type="chain" id="PRO_5004264317" evidence="6">
    <location>
        <begin position="25"/>
        <end position="92"/>
    </location>
</feature>
<evidence type="ECO:0000256" key="6">
    <source>
        <dbReference type="SAM" id="SignalP"/>
    </source>
</evidence>
<keyword evidence="6" id="KW-0732">Signal</keyword>
<evidence type="ECO:0000313" key="7">
    <source>
        <dbReference type="EMBL" id="AAQ77371.2"/>
    </source>
</evidence>
<proteinExistence type="evidence at transcript level"/>
<keyword evidence="3" id="KW-0964">Secreted</keyword>
<dbReference type="InterPro" id="IPR002012">
    <property type="entry name" value="GnRH"/>
</dbReference>
<dbReference type="EMBL" id="AY307173">
    <property type="protein sequence ID" value="AAQ77371.2"/>
    <property type="molecule type" value="mRNA"/>
</dbReference>
<evidence type="ECO:0000256" key="1">
    <source>
        <dbReference type="ARBA" id="ARBA00004613"/>
    </source>
</evidence>
<reference evidence="7" key="2">
    <citation type="submission" date="2005-05" db="EMBL/GenBank/DDBJ databases">
        <authorList>
            <person name="Silver M.R."/>
            <person name="Joss J."/>
            <person name="Kawauchi H."/>
            <person name="Sower S.A."/>
        </authorList>
    </citation>
    <scope>NUCLEOTIDE SEQUENCE</scope>
</reference>
<comment type="subcellular location">
    <subcellularLocation>
        <location evidence="1">Secreted</location>
    </subcellularLocation>
</comment>
<dbReference type="GO" id="GO:0005179">
    <property type="term" value="F:hormone activity"/>
    <property type="evidence" value="ECO:0007669"/>
    <property type="project" value="UniProtKB-KW"/>
</dbReference>
<evidence type="ECO:0000256" key="3">
    <source>
        <dbReference type="ARBA" id="ARBA00022525"/>
    </source>
</evidence>
<keyword evidence="4" id="KW-0372">Hormone</keyword>
<comment type="similarity">
    <text evidence="2">Belongs to the GnRH family.</text>
</comment>
<dbReference type="PROSITE" id="PS00473">
    <property type="entry name" value="GNRH"/>
    <property type="match status" value="1"/>
</dbReference>
<reference evidence="7" key="1">
    <citation type="journal article" date="2004" name="Gen. Comp. Endocrinol.">
        <title>Cloning and analysis of the lamprey GnRH-III cDNA from eight species of lamprey representing the three families of Petromyzoniformes.</title>
        <authorList>
            <person name="Silver M.R."/>
            <person name="Kawauchi H."/>
            <person name="Nozaki M."/>
            <person name="Sower S.A."/>
        </authorList>
    </citation>
    <scope>NUCLEOTIDE SEQUENCE</scope>
</reference>
<name>Q5YLI1_MORMR</name>
<protein>
    <submittedName>
        <fullName evidence="7">Preprogonadotropin-releasing hormone III</fullName>
    </submittedName>
</protein>
<evidence type="ECO:0000256" key="4">
    <source>
        <dbReference type="ARBA" id="ARBA00022702"/>
    </source>
</evidence>
<keyword evidence="5" id="KW-0027">Amidation</keyword>
<evidence type="ECO:0000256" key="5">
    <source>
        <dbReference type="ARBA" id="ARBA00022815"/>
    </source>
</evidence>
<evidence type="ECO:0000256" key="2">
    <source>
        <dbReference type="ARBA" id="ARBA00010968"/>
    </source>
</evidence>
<dbReference type="AlphaFoldDB" id="Q5YLI1"/>
<accession>Q5YLI1</accession>
<sequence length="92" mass="10204">MAPRAQSLALLLLVSALLVSPTHSQHWSHDWKPGGKRDVDATRPLLEELEPPSSAFDCDGADCAFARVPSSELIRDLLSYLSQKNHQRKVVK</sequence>
<feature type="signal peptide" evidence="6">
    <location>
        <begin position="1"/>
        <end position="24"/>
    </location>
</feature>
<dbReference type="GO" id="GO:0005576">
    <property type="term" value="C:extracellular region"/>
    <property type="evidence" value="ECO:0007669"/>
    <property type="project" value="UniProtKB-SubCell"/>
</dbReference>
<organism evidence="7">
    <name type="scientific">Mordacia mordax</name>
    <name type="common">Southern hemisphere lamprey</name>
    <dbReference type="NCBI Taxonomy" id="7755"/>
    <lineage>
        <taxon>Eukaryota</taxon>
        <taxon>Metazoa</taxon>
        <taxon>Chordata</taxon>
        <taxon>Craniata</taxon>
        <taxon>Vertebrata</taxon>
        <taxon>Cyclostomata</taxon>
        <taxon>Hyperoartia</taxon>
        <taxon>Petromyzontiformes</taxon>
        <taxon>Petromyzontidae</taxon>
        <taxon>Mordacia</taxon>
    </lineage>
</organism>